<sequence length="460" mass="53355">MVAASKYWKLVRLDATGRRKVEEIESAKAFFQAQFSTLLSQAETDDRTIQNRLLHLLHESDRSALAEGCLRCFISNKIEQICIQLEAQFGKNHGFTRDDLFSFVLDDVSPKRVKPIADGENFQYKSLATEILETFDCHKGSFNSWITRLVKHHRELNAFLLQHGVYLVSDWAILNDTTNKQLQRIFLEFHHLTSGEIQQFSLLLETYHAVYRRDRLKLRQTGGKGGQCLPPTSSQIAEMISYFQIKSGIQLQSGQMMNQFRNMADKLREYRIYIRGGIAKTEPLYCGENFNLESVSQEEEETEFLTAYRRAFHSCLDKSLESAISDRLKRTSRQKNYSSQQFIFGIHLFHCQQLSMSKIAGLIGLEQEYQVSRLLKLKEFRADVRQRMLKYLHDSVLQQAIAYTNPDLLPQLEQKIDVALDEQITQLINEAEAESTTPNRREQSLFTARLCHYLKKVLQT</sequence>
<name>A0ABV4WWP1_9CYAN</name>
<evidence type="ECO:0000313" key="1">
    <source>
        <dbReference type="EMBL" id="MFB2839545.1"/>
    </source>
</evidence>
<reference evidence="1 2" key="1">
    <citation type="submission" date="2024-09" db="EMBL/GenBank/DDBJ databases">
        <title>Floridaenema gen nov. (Aerosakkonemataceae, Aerosakkonematales ord. nov., Cyanobacteria) from benthic tropical and subtropical fresh waters, with the description of four new species.</title>
        <authorList>
            <person name="Moretto J.A."/>
            <person name="Berthold D.E."/>
            <person name="Lefler F.W."/>
            <person name="Huang I.-S."/>
            <person name="Laughinghouse H. IV."/>
        </authorList>
    </citation>
    <scope>NUCLEOTIDE SEQUENCE [LARGE SCALE GENOMIC DNA]</scope>
    <source>
        <strain evidence="1 2">BLCC-F167</strain>
    </source>
</reference>
<dbReference type="EMBL" id="JBHFNT010000313">
    <property type="protein sequence ID" value="MFB2839545.1"/>
    <property type="molecule type" value="Genomic_DNA"/>
</dbReference>
<dbReference type="Proteomes" id="UP001576780">
    <property type="component" value="Unassembled WGS sequence"/>
</dbReference>
<comment type="caution">
    <text evidence="1">The sequence shown here is derived from an EMBL/GenBank/DDBJ whole genome shotgun (WGS) entry which is preliminary data.</text>
</comment>
<keyword evidence="2" id="KW-1185">Reference proteome</keyword>
<accession>A0ABV4WWP1</accession>
<evidence type="ECO:0000313" key="2">
    <source>
        <dbReference type="Proteomes" id="UP001576780"/>
    </source>
</evidence>
<organism evidence="1 2">
    <name type="scientific">Floridaenema evergladense BLCC-F167</name>
    <dbReference type="NCBI Taxonomy" id="3153639"/>
    <lineage>
        <taxon>Bacteria</taxon>
        <taxon>Bacillati</taxon>
        <taxon>Cyanobacteriota</taxon>
        <taxon>Cyanophyceae</taxon>
        <taxon>Oscillatoriophycideae</taxon>
        <taxon>Aerosakkonematales</taxon>
        <taxon>Aerosakkonemataceae</taxon>
        <taxon>Floridanema</taxon>
        <taxon>Floridanema evergladense</taxon>
    </lineage>
</organism>
<protein>
    <submittedName>
        <fullName evidence="1">Uncharacterized protein</fullName>
    </submittedName>
</protein>
<proteinExistence type="predicted"/>
<gene>
    <name evidence="1" type="ORF">ACE1CA_34065</name>
</gene>